<dbReference type="STRING" id="1802363.A2682_04075"/>
<dbReference type="InterPro" id="IPR027417">
    <property type="entry name" value="P-loop_NTPase"/>
</dbReference>
<feature type="compositionally biased region" description="Basic and acidic residues" evidence="1">
    <location>
        <begin position="509"/>
        <end position="537"/>
    </location>
</feature>
<feature type="domain" description="CxxC-x17-CxxC" evidence="3">
    <location>
        <begin position="440"/>
        <end position="475"/>
    </location>
</feature>
<feature type="region of interest" description="Disordered" evidence="1">
    <location>
        <begin position="509"/>
        <end position="619"/>
    </location>
</feature>
<dbReference type="Pfam" id="PF23477">
    <property type="entry name" value="zf_Tbcl_2"/>
    <property type="match status" value="1"/>
</dbReference>
<dbReference type="EMBL" id="MHST01000020">
    <property type="protein sequence ID" value="OHA48464.1"/>
    <property type="molecule type" value="Genomic_DNA"/>
</dbReference>
<gene>
    <name evidence="4" type="ORF">A2682_04075</name>
</gene>
<dbReference type="CDD" id="cd01127">
    <property type="entry name" value="TrwB_TraG_TraD_VirD4"/>
    <property type="match status" value="1"/>
</dbReference>
<evidence type="ECO:0000313" key="5">
    <source>
        <dbReference type="Proteomes" id="UP000178690"/>
    </source>
</evidence>
<dbReference type="InterPro" id="IPR051162">
    <property type="entry name" value="T4SS_component"/>
</dbReference>
<protein>
    <submittedName>
        <fullName evidence="4">Uncharacterized protein</fullName>
    </submittedName>
</protein>
<accession>A0A1G2PJF8</accession>
<proteinExistence type="predicted"/>
<dbReference type="InterPro" id="IPR019476">
    <property type="entry name" value="T4SS_TraD_DNA-bd"/>
</dbReference>
<comment type="caution">
    <text evidence="4">The sequence shown here is derived from an EMBL/GenBank/DDBJ whole genome shotgun (WGS) entry which is preliminary data.</text>
</comment>
<name>A0A1G2PJF8_TERXR</name>
<dbReference type="PANTHER" id="PTHR30121:SF11">
    <property type="entry name" value="AAA+ ATPASE DOMAIN-CONTAINING PROTEIN"/>
    <property type="match status" value="1"/>
</dbReference>
<dbReference type="Pfam" id="PF10412">
    <property type="entry name" value="TrwB_AAD_bind"/>
    <property type="match status" value="1"/>
</dbReference>
<feature type="compositionally biased region" description="Basic and acidic residues" evidence="1">
    <location>
        <begin position="610"/>
        <end position="619"/>
    </location>
</feature>
<feature type="domain" description="Type IV secretion system coupling protein TraD DNA-binding" evidence="2">
    <location>
        <begin position="23"/>
        <end position="335"/>
    </location>
</feature>
<dbReference type="Gene3D" id="3.40.50.300">
    <property type="entry name" value="P-loop containing nucleotide triphosphate hydrolases"/>
    <property type="match status" value="2"/>
</dbReference>
<evidence type="ECO:0000313" key="4">
    <source>
        <dbReference type="EMBL" id="OHA48464.1"/>
    </source>
</evidence>
<feature type="compositionally biased region" description="Basic and acidic residues" evidence="1">
    <location>
        <begin position="580"/>
        <end position="603"/>
    </location>
</feature>
<dbReference type="NCBIfam" id="TIGR04272">
    <property type="entry name" value="cxxc_cxxc_Mbark"/>
    <property type="match status" value="1"/>
</dbReference>
<evidence type="ECO:0000256" key="1">
    <source>
        <dbReference type="SAM" id="MobiDB-lite"/>
    </source>
</evidence>
<dbReference type="SUPFAM" id="SSF52540">
    <property type="entry name" value="P-loop containing nucleoside triphosphate hydrolases"/>
    <property type="match status" value="1"/>
</dbReference>
<reference evidence="4 5" key="1">
    <citation type="journal article" date="2016" name="Nat. Commun.">
        <title>Thousands of microbial genomes shed light on interconnected biogeochemical processes in an aquifer system.</title>
        <authorList>
            <person name="Anantharaman K."/>
            <person name="Brown C.T."/>
            <person name="Hug L.A."/>
            <person name="Sharon I."/>
            <person name="Castelle C.J."/>
            <person name="Probst A.J."/>
            <person name="Thomas B.C."/>
            <person name="Singh A."/>
            <person name="Wilkins M.J."/>
            <person name="Karaoz U."/>
            <person name="Brodie E.L."/>
            <person name="Williams K.H."/>
            <person name="Hubbard S.S."/>
            <person name="Banfield J.F."/>
        </authorList>
    </citation>
    <scope>NUCLEOTIDE SEQUENCE [LARGE SCALE GENOMIC DNA]</scope>
    <source>
        <strain evidence="5">RIFCSPHIGHO2_01_FULL_58_15</strain>
    </source>
</reference>
<sequence length="619" mass="69867">MDEIVPFAETNFRNRQQRFGIKTDDRRRHMYVIGKTGMGKTTLLENMVIDDIRAGRGVAVVDPHGEFAEKMLNFVPKERVEDVIYFNPSDLNHPIAFNAVEAVAPEYRHLITDGLVGVFQKLWAETWGPRLEYVLRNAILALLEVPDSTLLGIMRILTDKEYRKWVVAQVKDPVVRGFWVDEFSKYPDRFAAEAVAPIQNKVGQFLANPLIRNIVGQTRTAFDLREAMDSEKIVILNLSKGRIGEGTSRLLGAMMITKLQLAAMSRVDMPEAERRDFYLYVDEFQNFATVSFANILSEARKYRLDLILAHQYITQLEEEVRDAVFGNVGTLITFRVGAVDSEFLEKEFAPDFMMQDLVNISKYHIYLKLMIDGAASRAFSATTLAPHNVPEQSFREEIIEHTRRTYGSNREEVERVISEWAGPIESPTNVEAAGPAGRLRELHEAACWVCGKKTQVPFAPDGRRPIYCEKCLQEIRSGQREPLLARLGPPHSGYPNAVPVQQDRIRQEGLAREEGGPRSDGEGGSRQGERRAPERPHGGQGQSRHRGRQGGYRGVPGTEPVRRPDSGASISLTKLAPRPPAKEKGEPAAREHQDRPPRDRPEPDISGLRKILEDITKDE</sequence>
<organism evidence="4 5">
    <name type="scientific">Terrybacteria sp. (strain RIFCSPHIGHO2_01_FULL_58_15)</name>
    <dbReference type="NCBI Taxonomy" id="1802363"/>
    <lineage>
        <taxon>Bacteria</taxon>
        <taxon>Candidatus Terryibacteriota</taxon>
    </lineage>
</organism>
<dbReference type="Proteomes" id="UP000178690">
    <property type="component" value="Unassembled WGS sequence"/>
</dbReference>
<dbReference type="PANTHER" id="PTHR30121">
    <property type="entry name" value="UNCHARACTERIZED PROTEIN YJGR-RELATED"/>
    <property type="match status" value="1"/>
</dbReference>
<dbReference type="AlphaFoldDB" id="A0A1G2PJF8"/>
<dbReference type="InterPro" id="IPR026363">
    <property type="entry name" value="CxxC-x17-CxxC_dom"/>
</dbReference>
<evidence type="ECO:0000259" key="3">
    <source>
        <dbReference type="Pfam" id="PF23477"/>
    </source>
</evidence>
<evidence type="ECO:0000259" key="2">
    <source>
        <dbReference type="Pfam" id="PF10412"/>
    </source>
</evidence>